<evidence type="ECO:0000313" key="3">
    <source>
        <dbReference type="Proteomes" id="UP001595593"/>
    </source>
</evidence>
<evidence type="ECO:0000313" key="2">
    <source>
        <dbReference type="EMBL" id="MFC3124406.1"/>
    </source>
</evidence>
<dbReference type="PANTHER" id="PTHR37809">
    <property type="entry name" value="RIBOSOMAL PROTEIN S12 METHYLTHIOTRANSFERASE ACCESSORY FACTOR YCAO"/>
    <property type="match status" value="1"/>
</dbReference>
<dbReference type="PROSITE" id="PS51664">
    <property type="entry name" value="YCAO"/>
    <property type="match status" value="1"/>
</dbReference>
<dbReference type="InterPro" id="IPR003776">
    <property type="entry name" value="YcaO-like_dom"/>
</dbReference>
<accession>A0ABV7G147</accession>
<gene>
    <name evidence="2" type="ORF">ACFOD4_04970</name>
</gene>
<dbReference type="Gene3D" id="3.30.1330.230">
    <property type="match status" value="2"/>
</dbReference>
<dbReference type="Proteomes" id="UP001595593">
    <property type="component" value="Unassembled WGS sequence"/>
</dbReference>
<proteinExistence type="predicted"/>
<dbReference type="Pfam" id="PF02624">
    <property type="entry name" value="YcaO"/>
    <property type="match status" value="1"/>
</dbReference>
<sequence>MSDDLHAVAEAFRSSMPVGGRVSVFRVDPLDRTGIPMAQANLIEPGKPATMGHGYGFTGIEAEVGALGELCEEVHIGRHVAEAPRFIGSFAELSGSQAVVDPLTLCLPAGSDYTPDAVLPWVEAHRWPSGEAVLVPREWVAAYPYQLGEAARLITPITNGLGAGFDLEHAIGHGIMEALQRDGNVLSYRALDQGAVVELDVVREPAVRDLLEHLHGLGIEVQVKLAATDFGMTNLYVVGNDRGEPTVPIQVTACGEAVHPDRDRALRKALLEFCGSRSRKAATHGPIPLVRASLPSDYVERQLAATMLEEEEPRALAAMVEWMEQDAATLRDRLAPRVFSERTRHPFSALPTVPAAAVASSQDRLALLVARLAAEGMEVLYVDCSPPGGSPVRVVKVIVPGLESETMSYHRIGWRGVRRLRERGDPLLLDAPQEGAKPVRLRPEDEERAGGPAWFDAALADRIVGSLYPMYRETGTFSAQLALAQRRGHAVPA</sequence>
<comment type="caution">
    <text evidence="2">The sequence shown here is derived from an EMBL/GenBank/DDBJ whole genome shotgun (WGS) entry which is preliminary data.</text>
</comment>
<reference evidence="3" key="1">
    <citation type="journal article" date="2019" name="Int. J. Syst. Evol. Microbiol.">
        <title>The Global Catalogue of Microorganisms (GCM) 10K type strain sequencing project: providing services to taxonomists for standard genome sequencing and annotation.</title>
        <authorList>
            <consortium name="The Broad Institute Genomics Platform"/>
            <consortium name="The Broad Institute Genome Sequencing Center for Infectious Disease"/>
            <person name="Wu L."/>
            <person name="Ma J."/>
        </authorList>
    </citation>
    <scope>NUCLEOTIDE SEQUENCE [LARGE SCALE GENOMIC DNA]</scope>
    <source>
        <strain evidence="3">KCTC 52094</strain>
    </source>
</reference>
<dbReference type="RefSeq" id="WP_379594826.1">
    <property type="nucleotide sequence ID" value="NZ_JBHRTN010000006.1"/>
</dbReference>
<protein>
    <submittedName>
        <fullName evidence="2">YcaO-like family protein</fullName>
    </submittedName>
</protein>
<dbReference type="PANTHER" id="PTHR37809:SF1">
    <property type="entry name" value="RIBOSOMAL PROTEIN S12 METHYLTHIOTRANSFERASE ACCESSORY FACTOR YCAO"/>
    <property type="match status" value="1"/>
</dbReference>
<keyword evidence="3" id="KW-1185">Reference proteome</keyword>
<feature type="domain" description="YcaO" evidence="1">
    <location>
        <begin position="54"/>
        <end position="438"/>
    </location>
</feature>
<dbReference type="EMBL" id="JBHRTN010000006">
    <property type="protein sequence ID" value="MFC3124406.1"/>
    <property type="molecule type" value="Genomic_DNA"/>
</dbReference>
<name>A0ABV7G147_9PROT</name>
<evidence type="ECO:0000259" key="1">
    <source>
        <dbReference type="PROSITE" id="PS51664"/>
    </source>
</evidence>
<organism evidence="2 3">
    <name type="scientific">Teichococcus globiformis</name>
    <dbReference type="NCBI Taxonomy" id="2307229"/>
    <lineage>
        <taxon>Bacteria</taxon>
        <taxon>Pseudomonadati</taxon>
        <taxon>Pseudomonadota</taxon>
        <taxon>Alphaproteobacteria</taxon>
        <taxon>Acetobacterales</taxon>
        <taxon>Roseomonadaceae</taxon>
        <taxon>Roseomonas</taxon>
    </lineage>
</organism>